<keyword evidence="1" id="KW-0812">Transmembrane</keyword>
<keyword evidence="1" id="KW-0472">Membrane</keyword>
<keyword evidence="4" id="KW-1185">Reference proteome</keyword>
<evidence type="ECO:0000256" key="1">
    <source>
        <dbReference type="SAM" id="Phobius"/>
    </source>
</evidence>
<feature type="domain" description="Mannosyl-glycoprotein endo-beta-N-acetylglucosamidase-like" evidence="2">
    <location>
        <begin position="140"/>
        <end position="273"/>
    </location>
</feature>
<feature type="transmembrane region" description="Helical" evidence="1">
    <location>
        <begin position="12"/>
        <end position="31"/>
    </location>
</feature>
<dbReference type="EMBL" id="JBHSUS010000001">
    <property type="protein sequence ID" value="MFC6440082.1"/>
    <property type="molecule type" value="Genomic_DNA"/>
</dbReference>
<dbReference type="RefSeq" id="WP_131256968.1">
    <property type="nucleotide sequence ID" value="NZ_JBHSUS010000001.1"/>
</dbReference>
<evidence type="ECO:0000259" key="2">
    <source>
        <dbReference type="Pfam" id="PF01832"/>
    </source>
</evidence>
<accession>A0ABW1XL30</accession>
<reference evidence="4" key="1">
    <citation type="journal article" date="2019" name="Int. J. Syst. Evol. Microbiol.">
        <title>The Global Catalogue of Microorganisms (GCM) 10K type strain sequencing project: providing services to taxonomists for standard genome sequencing and annotation.</title>
        <authorList>
            <consortium name="The Broad Institute Genomics Platform"/>
            <consortium name="The Broad Institute Genome Sequencing Center for Infectious Disease"/>
            <person name="Wu L."/>
            <person name="Ma J."/>
        </authorList>
    </citation>
    <scope>NUCLEOTIDE SEQUENCE [LARGE SCALE GENOMIC DNA]</scope>
    <source>
        <strain evidence="4">CGMCC 1.16031</strain>
    </source>
</reference>
<dbReference type="Proteomes" id="UP001596364">
    <property type="component" value="Unassembled WGS sequence"/>
</dbReference>
<sequence length="277" mass="31707">MQTHKANWVGSVFAKVAVVALLIAALAVPFYHSVPSVDTGEEMENLDIPTRLNNRSLKASKIPDFGSITDVAAKKKAFFNYLRPAIKRQNDFIRADRLFLLGVMDKLQQQRDLNDDELLHLDELAEAYKVDQPVFNEDNLKRLLKRVDVVPLELVLVQAANESAWGTSRFARQGYNFFGIWCYRRGCGFVPSQRNTGADHEVAKFSSLSHAVQRYLLNINTHRAYRKLRDLRAQMRANGDKPTAEGIAMGLINYSQRREEYVAELLDMIDHNQEYFE</sequence>
<protein>
    <submittedName>
        <fullName evidence="3">Glucosaminidase domain-containing protein</fullName>
    </submittedName>
</protein>
<gene>
    <name evidence="3" type="ORF">ACFP85_07985</name>
</gene>
<keyword evidence="1" id="KW-1133">Transmembrane helix</keyword>
<evidence type="ECO:0000313" key="4">
    <source>
        <dbReference type="Proteomes" id="UP001596364"/>
    </source>
</evidence>
<proteinExistence type="predicted"/>
<evidence type="ECO:0000313" key="3">
    <source>
        <dbReference type="EMBL" id="MFC6440082.1"/>
    </source>
</evidence>
<organism evidence="3 4">
    <name type="scientific">Pseudobowmanella zhangzhouensis</name>
    <dbReference type="NCBI Taxonomy" id="1537679"/>
    <lineage>
        <taxon>Bacteria</taxon>
        <taxon>Pseudomonadati</taxon>
        <taxon>Pseudomonadota</taxon>
        <taxon>Gammaproteobacteria</taxon>
        <taxon>Alteromonadales</taxon>
        <taxon>Alteromonadaceae</taxon>
    </lineage>
</organism>
<dbReference type="InterPro" id="IPR053195">
    <property type="entry name" value="Bax-like"/>
</dbReference>
<dbReference type="Gene3D" id="1.10.530.10">
    <property type="match status" value="1"/>
</dbReference>
<dbReference type="PANTHER" id="PTHR40572:SF1">
    <property type="entry name" value="PROTEIN BAX"/>
    <property type="match status" value="1"/>
</dbReference>
<dbReference type="Pfam" id="PF01832">
    <property type="entry name" value="Glucosaminidase"/>
    <property type="match status" value="1"/>
</dbReference>
<dbReference type="InterPro" id="IPR002901">
    <property type="entry name" value="MGlyc_endo_b_GlcNAc-like_dom"/>
</dbReference>
<comment type="caution">
    <text evidence="3">The sequence shown here is derived from an EMBL/GenBank/DDBJ whole genome shotgun (WGS) entry which is preliminary data.</text>
</comment>
<dbReference type="PANTHER" id="PTHR40572">
    <property type="entry name" value="PROTEIN BAX"/>
    <property type="match status" value="1"/>
</dbReference>
<name>A0ABW1XL30_9ALTE</name>